<proteinExistence type="predicted"/>
<name>A0ACB5PRX3_9BACT</name>
<evidence type="ECO:0000313" key="2">
    <source>
        <dbReference type="Proteomes" id="UP000605392"/>
    </source>
</evidence>
<organism evidence="1 2">
    <name type="scientific">Hymenobacter qilianensis</name>
    <dbReference type="NCBI Taxonomy" id="1385715"/>
    <lineage>
        <taxon>Bacteria</taxon>
        <taxon>Pseudomonadati</taxon>
        <taxon>Bacteroidota</taxon>
        <taxon>Cytophagia</taxon>
        <taxon>Cytophagales</taxon>
        <taxon>Hymenobacteraceae</taxon>
        <taxon>Hymenobacter</taxon>
    </lineage>
</organism>
<comment type="caution">
    <text evidence="1">The sequence shown here is derived from an EMBL/GenBank/DDBJ whole genome shotgun (WGS) entry which is preliminary data.</text>
</comment>
<protein>
    <submittedName>
        <fullName evidence="1">Uncharacterized protein</fullName>
    </submittedName>
</protein>
<gene>
    <name evidence="1" type="ORF">GCM10011375_21180</name>
</gene>
<reference evidence="1 2" key="1">
    <citation type="journal article" date="2019" name="Int. J. Syst. Evol. Microbiol.">
        <title>The Global Catalogue of Microorganisms (GCM) 10K type strain sequencing project: providing services to taxonomists for standard genome sequencing and annotation.</title>
        <authorList>
            <consortium name="The Broad Institute Genomics Platform"/>
            <consortium name="The Broad Institute Genome Sequencing Center for Infectious Disease"/>
            <person name="Wu L."/>
            <person name="Ma J."/>
        </authorList>
    </citation>
    <scope>NUCLEOTIDE SEQUENCE [LARGE SCALE GENOMIC DNA]</scope>
    <source>
        <strain evidence="1 2">CGMCC 1.12720</strain>
    </source>
</reference>
<keyword evidence="2" id="KW-1185">Reference proteome</keyword>
<evidence type="ECO:0000313" key="1">
    <source>
        <dbReference type="EMBL" id="GGF65913.1"/>
    </source>
</evidence>
<sequence length="525" mass="60113">MTPTLHEAQPQPSPFPMKDLTEYIDKPSTLARIEFGVATVLLIFSILLLDSSDAATARRLFEEAGMPFGYYSNFFYPRVIVFATVYLTFLLVNFVVVPQLLRRERVTRNVLLLVAAYVVAGLVFGTTDTYAATYLFHEYPTEQDTYNALFQQGFGGAFQLLVFLGTYSLLKYAVLRFIPRPLTITPKNRPIVREAALAVGVWLVTVLLLMAVGAEEMILYGAMLVPLTAAFYFFAYYYLIPRLVTKRRPVRSYILWVLLCLLISFGPVMLLVLIFCNDPDVAAGFAFFNEGFQLFLTAPLAWILYKRRAKVTQEIGVLQTELGQSTANLDFLRSQINPHFLFNTLNTLYGTALQENSERTAQGIQMLGDMMRFMLHENHQRQILLTREVEYMRNYIELQSLRTSTSPNISLETSIEDVVAERWIAPMLLIPFVENAFKHGISLKRKSWIRVTLHYEADKLYFDVYNSTHPKQELDLEKDHSGVGLENVRQRLALLYPGKHELLIRETPQEFFVHLTLQLSGTAQQ</sequence>
<dbReference type="EMBL" id="BMFN01000002">
    <property type="protein sequence ID" value="GGF65913.1"/>
    <property type="molecule type" value="Genomic_DNA"/>
</dbReference>
<accession>A0ACB5PRX3</accession>
<dbReference type="Proteomes" id="UP000605392">
    <property type="component" value="Unassembled WGS sequence"/>
</dbReference>